<evidence type="ECO:0000313" key="3">
    <source>
        <dbReference type="Proteomes" id="UP001229421"/>
    </source>
</evidence>
<dbReference type="EMBL" id="JAUHHV010000012">
    <property type="protein sequence ID" value="KAK1406286.1"/>
    <property type="molecule type" value="Genomic_DNA"/>
</dbReference>
<dbReference type="Proteomes" id="UP001229421">
    <property type="component" value="Unassembled WGS sequence"/>
</dbReference>
<feature type="region of interest" description="Disordered" evidence="1">
    <location>
        <begin position="1"/>
        <end position="71"/>
    </location>
</feature>
<accession>A0AAD8JPE0</accession>
<organism evidence="2 3">
    <name type="scientific">Tagetes erecta</name>
    <name type="common">African marigold</name>
    <dbReference type="NCBI Taxonomy" id="13708"/>
    <lineage>
        <taxon>Eukaryota</taxon>
        <taxon>Viridiplantae</taxon>
        <taxon>Streptophyta</taxon>
        <taxon>Embryophyta</taxon>
        <taxon>Tracheophyta</taxon>
        <taxon>Spermatophyta</taxon>
        <taxon>Magnoliopsida</taxon>
        <taxon>eudicotyledons</taxon>
        <taxon>Gunneridae</taxon>
        <taxon>Pentapetalae</taxon>
        <taxon>asterids</taxon>
        <taxon>campanulids</taxon>
        <taxon>Asterales</taxon>
        <taxon>Asteraceae</taxon>
        <taxon>Asteroideae</taxon>
        <taxon>Heliantheae alliance</taxon>
        <taxon>Tageteae</taxon>
        <taxon>Tagetes</taxon>
    </lineage>
</organism>
<keyword evidence="3" id="KW-1185">Reference proteome</keyword>
<protein>
    <submittedName>
        <fullName evidence="2">Uncharacterized protein</fullName>
    </submittedName>
</protein>
<feature type="compositionally biased region" description="Basic and acidic residues" evidence="1">
    <location>
        <begin position="54"/>
        <end position="68"/>
    </location>
</feature>
<name>A0AAD8JPE0_TARER</name>
<evidence type="ECO:0000313" key="2">
    <source>
        <dbReference type="EMBL" id="KAK1406286.1"/>
    </source>
</evidence>
<gene>
    <name evidence="2" type="ORF">QVD17_41579</name>
</gene>
<reference evidence="2" key="1">
    <citation type="journal article" date="2023" name="bioRxiv">
        <title>Improved chromosome-level genome assembly for marigold (Tagetes erecta).</title>
        <authorList>
            <person name="Jiang F."/>
            <person name="Yuan L."/>
            <person name="Wang S."/>
            <person name="Wang H."/>
            <person name="Xu D."/>
            <person name="Wang A."/>
            <person name="Fan W."/>
        </authorList>
    </citation>
    <scope>NUCLEOTIDE SEQUENCE</scope>
    <source>
        <strain evidence="2">WSJ</strain>
        <tissue evidence="2">Leaf</tissue>
    </source>
</reference>
<feature type="compositionally biased region" description="Basic and acidic residues" evidence="1">
    <location>
        <begin position="20"/>
        <end position="41"/>
    </location>
</feature>
<dbReference type="AlphaFoldDB" id="A0AAD8JPE0"/>
<sequence length="108" mass="11808">MPAIIAGVTKAVLDGGESGSNKKKDSQKSNTDSDFRSKESSHGSSSPDSEGDDEVNKPKKKRDQEPKAKGCTYRHYMACKPEQFRGDKTATDALRWIENIETTLDVSG</sequence>
<comment type="caution">
    <text evidence="2">The sequence shown here is derived from an EMBL/GenBank/DDBJ whole genome shotgun (WGS) entry which is preliminary data.</text>
</comment>
<proteinExistence type="predicted"/>
<evidence type="ECO:0000256" key="1">
    <source>
        <dbReference type="SAM" id="MobiDB-lite"/>
    </source>
</evidence>